<dbReference type="PANTHER" id="PTHR43162">
    <property type="match status" value="1"/>
</dbReference>
<dbReference type="EMBL" id="JBHSPA010000025">
    <property type="protein sequence ID" value="MFC5826472.1"/>
    <property type="molecule type" value="Genomic_DNA"/>
</dbReference>
<evidence type="ECO:0000259" key="1">
    <source>
        <dbReference type="Pfam" id="PF13460"/>
    </source>
</evidence>
<dbReference type="SUPFAM" id="SSF51735">
    <property type="entry name" value="NAD(P)-binding Rossmann-fold domains"/>
    <property type="match status" value="1"/>
</dbReference>
<dbReference type="InterPro" id="IPR051604">
    <property type="entry name" value="Ergot_Alk_Oxidoreductase"/>
</dbReference>
<accession>A0ABW1CLV1</accession>
<feature type="domain" description="NAD(P)-binding" evidence="1">
    <location>
        <begin position="16"/>
        <end position="181"/>
    </location>
</feature>
<evidence type="ECO:0000313" key="3">
    <source>
        <dbReference type="Proteomes" id="UP001596058"/>
    </source>
</evidence>
<gene>
    <name evidence="2" type="ORF">ACFPZ3_21605</name>
</gene>
<dbReference type="RefSeq" id="WP_379515985.1">
    <property type="nucleotide sequence ID" value="NZ_JBHSPA010000025.1"/>
</dbReference>
<dbReference type="InterPro" id="IPR016040">
    <property type="entry name" value="NAD(P)-bd_dom"/>
</dbReference>
<organism evidence="2 3">
    <name type="scientific">Nonomuraea insulae</name>
    <dbReference type="NCBI Taxonomy" id="1616787"/>
    <lineage>
        <taxon>Bacteria</taxon>
        <taxon>Bacillati</taxon>
        <taxon>Actinomycetota</taxon>
        <taxon>Actinomycetes</taxon>
        <taxon>Streptosporangiales</taxon>
        <taxon>Streptosporangiaceae</taxon>
        <taxon>Nonomuraea</taxon>
    </lineage>
</organism>
<evidence type="ECO:0000313" key="2">
    <source>
        <dbReference type="EMBL" id="MFC5826472.1"/>
    </source>
</evidence>
<dbReference type="Gene3D" id="3.90.25.10">
    <property type="entry name" value="UDP-galactose 4-epimerase, domain 1"/>
    <property type="match status" value="1"/>
</dbReference>
<proteinExistence type="predicted"/>
<name>A0ABW1CLV1_9ACTN</name>
<protein>
    <submittedName>
        <fullName evidence="2">NAD(P)H-binding protein</fullName>
    </submittedName>
</protein>
<keyword evidence="3" id="KW-1185">Reference proteome</keyword>
<comment type="caution">
    <text evidence="2">The sequence shown here is derived from an EMBL/GenBank/DDBJ whole genome shotgun (WGS) entry which is preliminary data.</text>
</comment>
<sequence>MAESTTDGGGTVLVLGATGRTGRLVAAGLRARGLPVRPAARSGPRTVRFDWDDARTWDAAVEGVGAVYVVTPEDPGFDAGKVASFMACAARAGVRRCVLLSGLSAGYGSRPMASREIPVRESPMEWTILRPGSFQQVFGGEPYLTALRTGELRLPLGPGPGPYNAPIDVADIADVAVAVLAGGHAGRTYPLSGPRALTYQDIMSIIAGETGRAVTVIDEPVERWAERKRAAGASEAALSWSLETFAAIRRGEYARLHDGVRLVLGREPRDFTAYAGTAAKEGVWA</sequence>
<dbReference type="InterPro" id="IPR036291">
    <property type="entry name" value="NAD(P)-bd_dom_sf"/>
</dbReference>
<reference evidence="3" key="1">
    <citation type="journal article" date="2019" name="Int. J. Syst. Evol. Microbiol.">
        <title>The Global Catalogue of Microorganisms (GCM) 10K type strain sequencing project: providing services to taxonomists for standard genome sequencing and annotation.</title>
        <authorList>
            <consortium name="The Broad Institute Genomics Platform"/>
            <consortium name="The Broad Institute Genome Sequencing Center for Infectious Disease"/>
            <person name="Wu L."/>
            <person name="Ma J."/>
        </authorList>
    </citation>
    <scope>NUCLEOTIDE SEQUENCE [LARGE SCALE GENOMIC DNA]</scope>
    <source>
        <strain evidence="3">CCUG 53903</strain>
    </source>
</reference>
<dbReference type="Proteomes" id="UP001596058">
    <property type="component" value="Unassembled WGS sequence"/>
</dbReference>
<dbReference type="Gene3D" id="3.40.50.720">
    <property type="entry name" value="NAD(P)-binding Rossmann-like Domain"/>
    <property type="match status" value="1"/>
</dbReference>
<dbReference type="Pfam" id="PF13460">
    <property type="entry name" value="NAD_binding_10"/>
    <property type="match status" value="1"/>
</dbReference>
<dbReference type="PANTHER" id="PTHR43162:SF1">
    <property type="entry name" value="PRESTALK A DIFFERENTIATION PROTEIN A"/>
    <property type="match status" value="1"/>
</dbReference>